<dbReference type="RefSeq" id="WP_183298333.1">
    <property type="nucleotide sequence ID" value="NZ_JACHWF010000001.1"/>
</dbReference>
<comment type="caution">
    <text evidence="1">The sequence shown here is derived from an EMBL/GenBank/DDBJ whole genome shotgun (WGS) entry which is preliminary data.</text>
</comment>
<evidence type="ECO:0008006" key="3">
    <source>
        <dbReference type="Google" id="ProtNLM"/>
    </source>
</evidence>
<dbReference type="Proteomes" id="UP000578036">
    <property type="component" value="Unassembled WGS sequence"/>
</dbReference>
<dbReference type="EMBL" id="JACHWF010000001">
    <property type="protein sequence ID" value="MBB3005459.1"/>
    <property type="molecule type" value="Genomic_DNA"/>
</dbReference>
<keyword evidence="2" id="KW-1185">Reference proteome</keyword>
<dbReference type="SUPFAM" id="SSF53795">
    <property type="entry name" value="PEP carboxykinase-like"/>
    <property type="match status" value="1"/>
</dbReference>
<proteinExistence type="predicted"/>
<accession>A0A7W4YP47</accession>
<evidence type="ECO:0000313" key="2">
    <source>
        <dbReference type="Proteomes" id="UP000578036"/>
    </source>
</evidence>
<dbReference type="Gene3D" id="3.40.50.300">
    <property type="entry name" value="P-loop containing nucleotide triphosphate hydrolases"/>
    <property type="match status" value="1"/>
</dbReference>
<protein>
    <recommendedName>
        <fullName evidence="3">HprK-related kinase B</fullName>
    </recommendedName>
</protein>
<evidence type="ECO:0000313" key="1">
    <source>
        <dbReference type="EMBL" id="MBB3005459.1"/>
    </source>
</evidence>
<dbReference type="InterPro" id="IPR027417">
    <property type="entry name" value="P-loop_NTPase"/>
</dbReference>
<name>A0A7W4YP47_9BURK</name>
<reference evidence="1 2" key="1">
    <citation type="submission" date="2020-08" db="EMBL/GenBank/DDBJ databases">
        <title>Genomic Encyclopedia of Type Strains, Phase IV (KMG-V): Genome sequencing to study the core and pangenomes of soil and plant-associated prokaryotes.</title>
        <authorList>
            <person name="Whitman W."/>
        </authorList>
    </citation>
    <scope>NUCLEOTIDE SEQUENCE [LARGE SCALE GENOMIC DNA]</scope>
    <source>
        <strain evidence="1 2">SLV-2362</strain>
    </source>
</reference>
<gene>
    <name evidence="1" type="ORF">FHX61_000075</name>
</gene>
<sequence>MSVSRVGTAEEEYLVFGKRFQIHAPQSLWASYFNYFSDSYEPAHQEQRALADTTVIRVRYIDRTDILSSITNSEKRVAFHLSSNYGHWNIVGYGDGHDMVLPEYGLAIQYFEDGHVDIFSHCPPHPRSMELVFHVARNISLYSLDRRNTLLCHASGVAFDNRIVLFGGNKGAGKSTLFIEAVSSGGAPFANDRTAIDISTGTATSWPSYLSYCEGTIGDYGHLTRAFLDYEQDSLSVGMKRWGTVLRRDYSQDAKRIIPPHFLTRALNRRYCQNGSIAAMVVPRLDPGLTTPFKCSGPLEMAALTPAEANALRMPQEDPDIPRWHGRGTTLSNTAGSDSGVALLRKLAVPAYRIEMNPKSGKEQFVSFLKTIMQ</sequence>
<dbReference type="AlphaFoldDB" id="A0A7W4YP47"/>
<organism evidence="1 2">
    <name type="scientific">Cupriavidus alkaliphilus</name>
    <dbReference type="NCBI Taxonomy" id="942866"/>
    <lineage>
        <taxon>Bacteria</taxon>
        <taxon>Pseudomonadati</taxon>
        <taxon>Pseudomonadota</taxon>
        <taxon>Betaproteobacteria</taxon>
        <taxon>Burkholderiales</taxon>
        <taxon>Burkholderiaceae</taxon>
        <taxon>Cupriavidus</taxon>
    </lineage>
</organism>